<dbReference type="EMBL" id="PYGK01000010">
    <property type="protein sequence ID" value="PSL27078.1"/>
    <property type="molecule type" value="Genomic_DNA"/>
</dbReference>
<evidence type="ECO:0000313" key="3">
    <source>
        <dbReference type="Proteomes" id="UP000240978"/>
    </source>
</evidence>
<keyword evidence="3" id="KW-1185">Reference proteome</keyword>
<dbReference type="InterPro" id="IPR023213">
    <property type="entry name" value="CAT-like_dom_sf"/>
</dbReference>
<dbReference type="PANTHER" id="PTHR28037">
    <property type="entry name" value="ALCOHOL O-ACETYLTRANSFERASE 1-RELATED"/>
    <property type="match status" value="1"/>
</dbReference>
<evidence type="ECO:0000259" key="1">
    <source>
        <dbReference type="Pfam" id="PF00668"/>
    </source>
</evidence>
<accession>A0A2P8FZD6</accession>
<protein>
    <submittedName>
        <fullName evidence="2">Condensation domain-containing protein</fullName>
    </submittedName>
</protein>
<dbReference type="RefSeq" id="WP_106604221.1">
    <property type="nucleotide sequence ID" value="NZ_PYGK01000010.1"/>
</dbReference>
<proteinExistence type="predicted"/>
<dbReference type="OrthoDB" id="5562587at2"/>
<reference evidence="2 3" key="1">
    <citation type="submission" date="2018-03" db="EMBL/GenBank/DDBJ databases">
        <title>Genomic Encyclopedia of Archaeal and Bacterial Type Strains, Phase II (KMG-II): from individual species to whole genera.</title>
        <authorList>
            <person name="Goeker M."/>
        </authorList>
    </citation>
    <scope>NUCLEOTIDE SEQUENCE [LARGE SCALE GENOMIC DNA]</scope>
    <source>
        <strain evidence="2 3">DSM 18107</strain>
    </source>
</reference>
<evidence type="ECO:0000313" key="2">
    <source>
        <dbReference type="EMBL" id="PSL27078.1"/>
    </source>
</evidence>
<dbReference type="AlphaFoldDB" id="A0A2P8FZD6"/>
<sequence length="437" mass="49040">MKRKLLLPERIMLGDGATPFNGVFVIRINGTLAPENLYNALSKIQAKHPLLRAGIVQDKKGTPYFTIPEVYHAIPLTIKERITADDWQQETKAAWASVFDIPNGPLIRMVWIKGSEQSELLLAFHHCMCDGGGGLMLVREILTVLDDPDDDIGIHPTFTTLEDIVPKNILTDTRQMLKAKLKGAFIRGVLTLLSAFISTRNKQAIRREDDYLIHWKLAPQASAALFQHCNIQAVTVNTALCVAFLSAFKLVRGEQAMNKITCPVDIRKFIPEIKKDVIFSFGLSLELSINNDPDVPFWERVQQLQTIASQKISKMDPYDFMLPFEHAHGGIKHMRKFLTYGKPVYDLMFSNMGKLDVRDKYHSFEVDTIFSPTVVGPFANPTTIITSTYKGQIDFSFVSNHAVLDHRDALAIKELAMKLLLEDLPVAVPAPALSSII</sequence>
<dbReference type="Gene3D" id="3.30.559.10">
    <property type="entry name" value="Chloramphenicol acetyltransferase-like domain"/>
    <property type="match status" value="1"/>
</dbReference>
<dbReference type="PANTHER" id="PTHR28037:SF1">
    <property type="entry name" value="ALCOHOL O-ACETYLTRANSFERASE 1-RELATED"/>
    <property type="match status" value="1"/>
</dbReference>
<feature type="domain" description="Condensation" evidence="1">
    <location>
        <begin position="18"/>
        <end position="142"/>
    </location>
</feature>
<name>A0A2P8FZD6_9BACT</name>
<comment type="caution">
    <text evidence="2">The sequence shown here is derived from an EMBL/GenBank/DDBJ whole genome shotgun (WGS) entry which is preliminary data.</text>
</comment>
<gene>
    <name evidence="2" type="ORF">CLV42_110232</name>
</gene>
<dbReference type="InterPro" id="IPR001242">
    <property type="entry name" value="Condensation_dom"/>
</dbReference>
<dbReference type="Pfam" id="PF00668">
    <property type="entry name" value="Condensation"/>
    <property type="match status" value="1"/>
</dbReference>
<dbReference type="InterPro" id="IPR052058">
    <property type="entry name" value="Alcohol_O-acetyltransferase"/>
</dbReference>
<organism evidence="2 3">
    <name type="scientific">Chitinophaga ginsengisoli</name>
    <dbReference type="NCBI Taxonomy" id="363837"/>
    <lineage>
        <taxon>Bacteria</taxon>
        <taxon>Pseudomonadati</taxon>
        <taxon>Bacteroidota</taxon>
        <taxon>Chitinophagia</taxon>
        <taxon>Chitinophagales</taxon>
        <taxon>Chitinophagaceae</taxon>
        <taxon>Chitinophaga</taxon>
    </lineage>
</organism>
<dbReference type="Proteomes" id="UP000240978">
    <property type="component" value="Unassembled WGS sequence"/>
</dbReference>
<dbReference type="GO" id="GO:0003824">
    <property type="term" value="F:catalytic activity"/>
    <property type="evidence" value="ECO:0007669"/>
    <property type="project" value="InterPro"/>
</dbReference>
<dbReference type="SUPFAM" id="SSF52777">
    <property type="entry name" value="CoA-dependent acyltransferases"/>
    <property type="match status" value="2"/>
</dbReference>